<evidence type="ECO:0000256" key="1">
    <source>
        <dbReference type="SAM" id="Phobius"/>
    </source>
</evidence>
<name>A0A7X0MVQ5_9GAMM</name>
<feature type="transmembrane region" description="Helical" evidence="1">
    <location>
        <begin position="49"/>
        <end position="65"/>
    </location>
</feature>
<gene>
    <name evidence="2" type="ORF">HNR48_001648</name>
</gene>
<dbReference type="Proteomes" id="UP000528457">
    <property type="component" value="Unassembled WGS sequence"/>
</dbReference>
<dbReference type="InParanoid" id="A0A7X0MVQ5"/>
<organism evidence="2 3">
    <name type="scientific">Pseudoteredinibacter isoporae</name>
    <dbReference type="NCBI Taxonomy" id="570281"/>
    <lineage>
        <taxon>Bacteria</taxon>
        <taxon>Pseudomonadati</taxon>
        <taxon>Pseudomonadota</taxon>
        <taxon>Gammaproteobacteria</taxon>
        <taxon>Cellvibrionales</taxon>
        <taxon>Cellvibrionaceae</taxon>
        <taxon>Pseudoteredinibacter</taxon>
    </lineage>
</organism>
<keyword evidence="1" id="KW-1133">Transmembrane helix</keyword>
<sequence length="147" mass="17187">MAWQIKRYGGHIQPGGPGYSDFVESRFLTVVLLFLATVASYVFSGRWYAQLYIPLWFLYTVIGFLPEFFKRLQEIPLMIFSAITLITAHGFSLHPFWRRVSWQSERTVDQPAMLVFTVFCIAVLVMCITLMYIRYRQDSIEHDQSGE</sequence>
<feature type="transmembrane region" description="Helical" evidence="1">
    <location>
        <begin position="27"/>
        <end position="43"/>
    </location>
</feature>
<reference evidence="2 3" key="1">
    <citation type="submission" date="2020-08" db="EMBL/GenBank/DDBJ databases">
        <title>Genomic Encyclopedia of Type Strains, Phase IV (KMG-IV): sequencing the most valuable type-strain genomes for metagenomic binning, comparative biology and taxonomic classification.</title>
        <authorList>
            <person name="Goeker M."/>
        </authorList>
    </citation>
    <scope>NUCLEOTIDE SEQUENCE [LARGE SCALE GENOMIC DNA]</scope>
    <source>
        <strain evidence="2 3">DSM 22368</strain>
    </source>
</reference>
<keyword evidence="3" id="KW-1185">Reference proteome</keyword>
<evidence type="ECO:0000313" key="2">
    <source>
        <dbReference type="EMBL" id="MBB6521370.1"/>
    </source>
</evidence>
<feature type="transmembrane region" description="Helical" evidence="1">
    <location>
        <begin position="112"/>
        <end position="133"/>
    </location>
</feature>
<proteinExistence type="predicted"/>
<evidence type="ECO:0000313" key="3">
    <source>
        <dbReference type="Proteomes" id="UP000528457"/>
    </source>
</evidence>
<keyword evidence="1" id="KW-0472">Membrane</keyword>
<comment type="caution">
    <text evidence="2">The sequence shown here is derived from an EMBL/GenBank/DDBJ whole genome shotgun (WGS) entry which is preliminary data.</text>
</comment>
<accession>A0A7X0MVQ5</accession>
<feature type="transmembrane region" description="Helical" evidence="1">
    <location>
        <begin position="77"/>
        <end position="97"/>
    </location>
</feature>
<protein>
    <submittedName>
        <fullName evidence="2">Magnesium-transporting ATPase (P-type)</fullName>
    </submittedName>
</protein>
<dbReference type="AlphaFoldDB" id="A0A7X0MVQ5"/>
<keyword evidence="1" id="KW-0812">Transmembrane</keyword>
<dbReference type="EMBL" id="JACHHT010000001">
    <property type="protein sequence ID" value="MBB6521370.1"/>
    <property type="molecule type" value="Genomic_DNA"/>
</dbReference>
<dbReference type="RefSeq" id="WP_166848679.1">
    <property type="nucleotide sequence ID" value="NZ_JAAONY010000001.1"/>
</dbReference>